<name>A0A1M6FVN2_9FIRM</name>
<dbReference type="AlphaFoldDB" id="A0A1M6FVN2"/>
<keyword evidence="1" id="KW-1133">Transmembrane helix</keyword>
<organism evidence="2 3">
    <name type="scientific">Desulfosporosinus lacus DSM 15449</name>
    <dbReference type="NCBI Taxonomy" id="1121420"/>
    <lineage>
        <taxon>Bacteria</taxon>
        <taxon>Bacillati</taxon>
        <taxon>Bacillota</taxon>
        <taxon>Clostridia</taxon>
        <taxon>Eubacteriales</taxon>
        <taxon>Desulfitobacteriaceae</taxon>
        <taxon>Desulfosporosinus</taxon>
    </lineage>
</organism>
<protein>
    <submittedName>
        <fullName evidence="2">Uncharacterized protein</fullName>
    </submittedName>
</protein>
<keyword evidence="3" id="KW-1185">Reference proteome</keyword>
<gene>
    <name evidence="2" type="ORF">SAMN02746098_05013</name>
</gene>
<feature type="transmembrane region" description="Helical" evidence="1">
    <location>
        <begin position="9"/>
        <end position="27"/>
    </location>
</feature>
<evidence type="ECO:0000313" key="2">
    <source>
        <dbReference type="EMBL" id="SHJ01776.1"/>
    </source>
</evidence>
<feature type="transmembrane region" description="Helical" evidence="1">
    <location>
        <begin position="90"/>
        <end position="111"/>
    </location>
</feature>
<keyword evidence="1" id="KW-0812">Transmembrane</keyword>
<feature type="transmembrane region" description="Helical" evidence="1">
    <location>
        <begin position="123"/>
        <end position="147"/>
    </location>
</feature>
<feature type="transmembrane region" description="Helical" evidence="1">
    <location>
        <begin position="39"/>
        <end position="57"/>
    </location>
</feature>
<dbReference type="EMBL" id="FQXJ01000033">
    <property type="protein sequence ID" value="SHJ01776.1"/>
    <property type="molecule type" value="Genomic_DNA"/>
</dbReference>
<reference evidence="3" key="1">
    <citation type="submission" date="2016-11" db="EMBL/GenBank/DDBJ databases">
        <authorList>
            <person name="Varghese N."/>
            <person name="Submissions S."/>
        </authorList>
    </citation>
    <scope>NUCLEOTIDE SEQUENCE [LARGE SCALE GENOMIC DNA]</scope>
    <source>
        <strain evidence="3">DSM 15449</strain>
    </source>
</reference>
<evidence type="ECO:0000313" key="3">
    <source>
        <dbReference type="Proteomes" id="UP000183954"/>
    </source>
</evidence>
<evidence type="ECO:0000256" key="1">
    <source>
        <dbReference type="SAM" id="Phobius"/>
    </source>
</evidence>
<dbReference type="OrthoDB" id="2087000at2"/>
<sequence length="152" mass="16833">MKIYNKKGFWSGVSFLLVAVAYFILLINDPDDLNTVSNVKSIFFTILCVLFGVSQVYRGLNSKRTKEDEQNADERRKLVTLKAESSAFKITFNLFLVLTALLMVAIGVIKYNGLTDATIYNGLLGIFVGVAIVPSIMVVASIGANIYHDKRT</sequence>
<dbReference type="Proteomes" id="UP000183954">
    <property type="component" value="Unassembled WGS sequence"/>
</dbReference>
<keyword evidence="1" id="KW-0472">Membrane</keyword>
<proteinExistence type="predicted"/>
<accession>A0A1M6FVN2</accession>
<dbReference type="RefSeq" id="WP_073033140.1">
    <property type="nucleotide sequence ID" value="NZ_FQXJ01000033.1"/>
</dbReference>